<dbReference type="STRING" id="1237149.C900_02259"/>
<keyword evidence="3" id="KW-1185">Reference proteome</keyword>
<feature type="coiled-coil region" evidence="1">
    <location>
        <begin position="13"/>
        <end position="48"/>
    </location>
</feature>
<sequence>MGRKPEGKAEKMFKDIGKKIDELIQDLDKAKERAKVEYADEIEELKRNGETLKSGFNKFKENNKERWEDIEASLEKAGNELRNAFDAAFSKKSKTEKQA</sequence>
<dbReference type="OrthoDB" id="982339at2"/>
<dbReference type="Gene3D" id="1.20.120.20">
    <property type="entry name" value="Apolipoprotein"/>
    <property type="match status" value="1"/>
</dbReference>
<dbReference type="Proteomes" id="UP000011135">
    <property type="component" value="Unassembled WGS sequence"/>
</dbReference>
<comment type="caution">
    <text evidence="2">The sequence shown here is derived from an EMBL/GenBank/DDBJ whole genome shotgun (WGS) entry which is preliminary data.</text>
</comment>
<proteinExistence type="predicted"/>
<dbReference type="AlphaFoldDB" id="L8JW91"/>
<accession>L8JW91</accession>
<evidence type="ECO:0000313" key="2">
    <source>
        <dbReference type="EMBL" id="ELR71884.1"/>
    </source>
</evidence>
<keyword evidence="1" id="KW-0175">Coiled coil</keyword>
<reference evidence="2 3" key="1">
    <citation type="submission" date="2012-12" db="EMBL/GenBank/DDBJ databases">
        <title>Genome assembly of Fulvivirga imtechensis AK7.</title>
        <authorList>
            <person name="Nupur N."/>
            <person name="Khatri I."/>
            <person name="Kumar R."/>
            <person name="Subramanian S."/>
            <person name="Pinnaka A."/>
        </authorList>
    </citation>
    <scope>NUCLEOTIDE SEQUENCE [LARGE SCALE GENOMIC DNA]</scope>
    <source>
        <strain evidence="2 3">AK7</strain>
    </source>
</reference>
<dbReference type="EMBL" id="AMZN01000032">
    <property type="protein sequence ID" value="ELR71884.1"/>
    <property type="molecule type" value="Genomic_DNA"/>
</dbReference>
<organism evidence="2 3">
    <name type="scientific">Fulvivirga imtechensis AK7</name>
    <dbReference type="NCBI Taxonomy" id="1237149"/>
    <lineage>
        <taxon>Bacteria</taxon>
        <taxon>Pseudomonadati</taxon>
        <taxon>Bacteroidota</taxon>
        <taxon>Cytophagia</taxon>
        <taxon>Cytophagales</taxon>
        <taxon>Fulvivirgaceae</taxon>
        <taxon>Fulvivirga</taxon>
    </lineage>
</organism>
<name>L8JW91_9BACT</name>
<dbReference type="RefSeq" id="WP_009579647.1">
    <property type="nucleotide sequence ID" value="NZ_AMZN01000032.1"/>
</dbReference>
<evidence type="ECO:0000256" key="1">
    <source>
        <dbReference type="SAM" id="Coils"/>
    </source>
</evidence>
<gene>
    <name evidence="2" type="ORF">C900_02259</name>
</gene>
<evidence type="ECO:0000313" key="3">
    <source>
        <dbReference type="Proteomes" id="UP000011135"/>
    </source>
</evidence>
<protein>
    <submittedName>
        <fullName evidence="2">Uncharacterized protein</fullName>
    </submittedName>
</protein>